<proteinExistence type="predicted"/>
<keyword evidence="3" id="KW-1185">Reference proteome</keyword>
<dbReference type="Proteomes" id="UP001497472">
    <property type="component" value="Unassembled WGS sequence"/>
</dbReference>
<organism evidence="2 3">
    <name type="scientific">Leptosia nina</name>
    <dbReference type="NCBI Taxonomy" id="320188"/>
    <lineage>
        <taxon>Eukaryota</taxon>
        <taxon>Metazoa</taxon>
        <taxon>Ecdysozoa</taxon>
        <taxon>Arthropoda</taxon>
        <taxon>Hexapoda</taxon>
        <taxon>Insecta</taxon>
        <taxon>Pterygota</taxon>
        <taxon>Neoptera</taxon>
        <taxon>Endopterygota</taxon>
        <taxon>Lepidoptera</taxon>
        <taxon>Glossata</taxon>
        <taxon>Ditrysia</taxon>
        <taxon>Papilionoidea</taxon>
        <taxon>Pieridae</taxon>
        <taxon>Pierinae</taxon>
        <taxon>Leptosia</taxon>
    </lineage>
</organism>
<sequence>MKRIVPAQWRRPSRTSSGRDRPSAAQSCARDSTPRGSPRKRVRVIMKHETMIFRVVGPSARRTTSALRSRRAPNKYTLLLSINNLQLEAGPVSRRNYSNKKLKPVQIKDKMVETEELNGRRQAIRLRCTRNPSRHSVDTCSEIVSMHQAQIIAVTGRGVTITLNIDLTD</sequence>
<name>A0AAV1JSE4_9NEOP</name>
<accession>A0AAV1JSE4</accession>
<gene>
    <name evidence="2" type="ORF">LNINA_LOCUS11485</name>
</gene>
<feature type="region of interest" description="Disordered" evidence="1">
    <location>
        <begin position="1"/>
        <end position="39"/>
    </location>
</feature>
<comment type="caution">
    <text evidence="2">The sequence shown here is derived from an EMBL/GenBank/DDBJ whole genome shotgun (WGS) entry which is preliminary data.</text>
</comment>
<protein>
    <submittedName>
        <fullName evidence="2">Uncharacterized protein</fullName>
    </submittedName>
</protein>
<dbReference type="AlphaFoldDB" id="A0AAV1JSE4"/>
<evidence type="ECO:0000256" key="1">
    <source>
        <dbReference type="SAM" id="MobiDB-lite"/>
    </source>
</evidence>
<evidence type="ECO:0000313" key="2">
    <source>
        <dbReference type="EMBL" id="CAK1552441.1"/>
    </source>
</evidence>
<dbReference type="EMBL" id="CAVLEF010000144">
    <property type="protein sequence ID" value="CAK1552441.1"/>
    <property type="molecule type" value="Genomic_DNA"/>
</dbReference>
<evidence type="ECO:0000313" key="3">
    <source>
        <dbReference type="Proteomes" id="UP001497472"/>
    </source>
</evidence>
<reference evidence="2 3" key="1">
    <citation type="submission" date="2023-11" db="EMBL/GenBank/DDBJ databases">
        <authorList>
            <person name="Okamura Y."/>
        </authorList>
    </citation>
    <scope>NUCLEOTIDE SEQUENCE [LARGE SCALE GENOMIC DNA]</scope>
</reference>